<dbReference type="Gene3D" id="3.40.50.720">
    <property type="entry name" value="NAD(P)-binding Rossmann-like Domain"/>
    <property type="match status" value="1"/>
</dbReference>
<dbReference type="CDD" id="cd05233">
    <property type="entry name" value="SDR_c"/>
    <property type="match status" value="1"/>
</dbReference>
<dbReference type="RefSeq" id="WP_088260310.1">
    <property type="nucleotide sequence ID" value="NZ_NIDE01000019.1"/>
</dbReference>
<dbReference type="PANTHER" id="PTHR42760:SF105">
    <property type="entry name" value="SORBITOL-6-PHOSPHATE 2-DEHYDROGENASE"/>
    <property type="match status" value="1"/>
</dbReference>
<feature type="domain" description="Ketoreductase" evidence="2">
    <location>
        <begin position="8"/>
        <end position="189"/>
    </location>
</feature>
<comment type="caution">
    <text evidence="3">The sequence shown here is derived from an EMBL/GenBank/DDBJ whole genome shotgun (WGS) entry which is preliminary data.</text>
</comment>
<dbReference type="PROSITE" id="PS00061">
    <property type="entry name" value="ADH_SHORT"/>
    <property type="match status" value="1"/>
</dbReference>
<evidence type="ECO:0000259" key="2">
    <source>
        <dbReference type="SMART" id="SM00822"/>
    </source>
</evidence>
<dbReference type="InterPro" id="IPR020904">
    <property type="entry name" value="Sc_DH/Rdtase_CS"/>
</dbReference>
<dbReference type="OrthoDB" id="286404at2"/>
<dbReference type="InterPro" id="IPR057326">
    <property type="entry name" value="KR_dom"/>
</dbReference>
<gene>
    <name evidence="3" type="ORF">FRUB_09962</name>
</gene>
<dbReference type="FunFam" id="3.40.50.720:FF:000084">
    <property type="entry name" value="Short-chain dehydrogenase reductase"/>
    <property type="match status" value="1"/>
</dbReference>
<accession>A0A225D0J5</accession>
<comment type="similarity">
    <text evidence="1">Belongs to the short-chain dehydrogenases/reductases (SDR) family.</text>
</comment>
<dbReference type="AlphaFoldDB" id="A0A225D0J5"/>
<dbReference type="SMART" id="SM00822">
    <property type="entry name" value="PKS_KR"/>
    <property type="match status" value="1"/>
</dbReference>
<evidence type="ECO:0000256" key="1">
    <source>
        <dbReference type="ARBA" id="ARBA00006484"/>
    </source>
</evidence>
<evidence type="ECO:0000313" key="4">
    <source>
        <dbReference type="Proteomes" id="UP000214646"/>
    </source>
</evidence>
<proteinExistence type="inferred from homology"/>
<dbReference type="Proteomes" id="UP000214646">
    <property type="component" value="Unassembled WGS sequence"/>
</dbReference>
<dbReference type="PRINTS" id="PR00081">
    <property type="entry name" value="GDHRDH"/>
</dbReference>
<sequence length="268" mass="28396">MDLELAGRTAVVFGGARGLGHAIAVALGREGARIALVDVSPVVHGVAEEFAAAGVKAVGYVADATDYAAVRATADRIRADFGSVDHVQFAVGIGSGQFGFPFWNVDPGVWDRVLRVNLVAAVNVAHAFAPGMAEARKGTFLFLSSVAGQMGSQTDPPYSAAKAGLINFAQCAAKDLAPFGVRVNTICPGMIKTDLNRSVWQAWAGQQPPDLWRSYEDWTAEKIQKVVPLNRWQTPEDVAAMAVFLASARAANVTGQTINVDGGFVMHW</sequence>
<evidence type="ECO:0000313" key="3">
    <source>
        <dbReference type="EMBL" id="OWK35120.1"/>
    </source>
</evidence>
<organism evidence="3 4">
    <name type="scientific">Fimbriiglobus ruber</name>
    <dbReference type="NCBI Taxonomy" id="1908690"/>
    <lineage>
        <taxon>Bacteria</taxon>
        <taxon>Pseudomonadati</taxon>
        <taxon>Planctomycetota</taxon>
        <taxon>Planctomycetia</taxon>
        <taxon>Gemmatales</taxon>
        <taxon>Gemmataceae</taxon>
        <taxon>Fimbriiglobus</taxon>
    </lineage>
</organism>
<dbReference type="SUPFAM" id="SSF51735">
    <property type="entry name" value="NAD(P)-binding Rossmann-fold domains"/>
    <property type="match status" value="1"/>
</dbReference>
<dbReference type="EMBL" id="NIDE01000019">
    <property type="protein sequence ID" value="OWK35120.1"/>
    <property type="molecule type" value="Genomic_DNA"/>
</dbReference>
<dbReference type="Pfam" id="PF13561">
    <property type="entry name" value="adh_short_C2"/>
    <property type="match status" value="1"/>
</dbReference>
<protein>
    <submittedName>
        <fullName evidence="3">3-oxoacyl-[acyl-carrier protein] reductase</fullName>
    </submittedName>
</protein>
<dbReference type="GO" id="GO:0016616">
    <property type="term" value="F:oxidoreductase activity, acting on the CH-OH group of donors, NAD or NADP as acceptor"/>
    <property type="evidence" value="ECO:0007669"/>
    <property type="project" value="TreeGrafter"/>
</dbReference>
<dbReference type="InterPro" id="IPR002347">
    <property type="entry name" value="SDR_fam"/>
</dbReference>
<name>A0A225D0J5_9BACT</name>
<reference evidence="4" key="1">
    <citation type="submission" date="2017-06" db="EMBL/GenBank/DDBJ databases">
        <title>Genome analysis of Fimbriiglobus ruber SP5, the first member of the order Planctomycetales with confirmed chitinolytic capability.</title>
        <authorList>
            <person name="Ravin N.V."/>
            <person name="Rakitin A.L."/>
            <person name="Ivanova A.A."/>
            <person name="Beletsky A.V."/>
            <person name="Kulichevskaya I.S."/>
            <person name="Mardanov A.V."/>
            <person name="Dedysh S.N."/>
        </authorList>
    </citation>
    <scope>NUCLEOTIDE SEQUENCE [LARGE SCALE GENOMIC DNA]</scope>
    <source>
        <strain evidence="4">SP5</strain>
    </source>
</reference>
<keyword evidence="4" id="KW-1185">Reference proteome</keyword>
<dbReference type="InterPro" id="IPR036291">
    <property type="entry name" value="NAD(P)-bd_dom_sf"/>
</dbReference>
<dbReference type="PANTHER" id="PTHR42760">
    <property type="entry name" value="SHORT-CHAIN DEHYDROGENASES/REDUCTASES FAMILY MEMBER"/>
    <property type="match status" value="1"/>
</dbReference>